<evidence type="ECO:0000313" key="3">
    <source>
        <dbReference type="Proteomes" id="UP001596620"/>
    </source>
</evidence>
<keyword evidence="3" id="KW-1185">Reference proteome</keyword>
<dbReference type="GO" id="GO:0008168">
    <property type="term" value="F:methyltransferase activity"/>
    <property type="evidence" value="ECO:0007669"/>
    <property type="project" value="UniProtKB-KW"/>
</dbReference>
<evidence type="ECO:0000313" key="2">
    <source>
        <dbReference type="EMBL" id="MFC7747134.1"/>
    </source>
</evidence>
<reference evidence="3" key="1">
    <citation type="journal article" date="2019" name="Int. J. Syst. Evol. Microbiol.">
        <title>The Global Catalogue of Microorganisms (GCM) 10K type strain sequencing project: providing services to taxonomists for standard genome sequencing and annotation.</title>
        <authorList>
            <consortium name="The Broad Institute Genomics Platform"/>
            <consortium name="The Broad Institute Genome Sequencing Center for Infectious Disease"/>
            <person name="Wu L."/>
            <person name="Ma J."/>
        </authorList>
    </citation>
    <scope>NUCLEOTIDE SEQUENCE [LARGE SCALE GENOMIC DNA]</scope>
    <source>
        <strain evidence="3">JCM 30234</strain>
    </source>
</reference>
<dbReference type="CDD" id="cd02440">
    <property type="entry name" value="AdoMet_MTases"/>
    <property type="match status" value="1"/>
</dbReference>
<feature type="domain" description="Methyltransferase type 11" evidence="1">
    <location>
        <begin position="37"/>
        <end position="130"/>
    </location>
</feature>
<dbReference type="EC" id="2.1.1.-" evidence="2"/>
<dbReference type="PANTHER" id="PTHR45036">
    <property type="entry name" value="METHYLTRANSFERASE LIKE 7B"/>
    <property type="match status" value="1"/>
</dbReference>
<dbReference type="InterPro" id="IPR052356">
    <property type="entry name" value="Thiol_S-MT"/>
</dbReference>
<dbReference type="GO" id="GO:0032259">
    <property type="term" value="P:methylation"/>
    <property type="evidence" value="ECO:0007669"/>
    <property type="project" value="UniProtKB-KW"/>
</dbReference>
<sequence length="198" mass="22554">MGKWFSRLYDPFMAPLEKKSFKGIRQDLISKARGNVLEVGSGTGINFPYYVNAEQVTAVEPNPDMLKKSLRRLKNRDQPIHTHVGEAEDLPFPDNTFDTVIGTLVFCTIPEPDKAFAEIRRALKPDGKLLLFEHVRLEQKTLGKLQDILTPLWKHVCDGCCLNRNTLNMAKKADFHVENVQSMYKGLFLTIELTHPNT</sequence>
<name>A0ABW2UTN1_9BACI</name>
<dbReference type="InterPro" id="IPR029063">
    <property type="entry name" value="SAM-dependent_MTases_sf"/>
</dbReference>
<dbReference type="SUPFAM" id="SSF53335">
    <property type="entry name" value="S-adenosyl-L-methionine-dependent methyltransferases"/>
    <property type="match status" value="1"/>
</dbReference>
<dbReference type="Gene3D" id="3.40.50.150">
    <property type="entry name" value="Vaccinia Virus protein VP39"/>
    <property type="match status" value="1"/>
</dbReference>
<keyword evidence="2" id="KW-0808">Transferase</keyword>
<proteinExistence type="predicted"/>
<dbReference type="Pfam" id="PF08241">
    <property type="entry name" value="Methyltransf_11"/>
    <property type="match status" value="1"/>
</dbReference>
<accession>A0ABW2UTN1</accession>
<organism evidence="2 3">
    <name type="scientific">Lentibacillus kimchii</name>
    <dbReference type="NCBI Taxonomy" id="1542911"/>
    <lineage>
        <taxon>Bacteria</taxon>
        <taxon>Bacillati</taxon>
        <taxon>Bacillota</taxon>
        <taxon>Bacilli</taxon>
        <taxon>Bacillales</taxon>
        <taxon>Bacillaceae</taxon>
        <taxon>Lentibacillus</taxon>
    </lineage>
</organism>
<gene>
    <name evidence="2" type="ORF">ACFQU8_07775</name>
</gene>
<keyword evidence="2" id="KW-0489">Methyltransferase</keyword>
<dbReference type="EMBL" id="JBHTGR010000015">
    <property type="protein sequence ID" value="MFC7747134.1"/>
    <property type="molecule type" value="Genomic_DNA"/>
</dbReference>
<evidence type="ECO:0000259" key="1">
    <source>
        <dbReference type="Pfam" id="PF08241"/>
    </source>
</evidence>
<dbReference type="RefSeq" id="WP_382358654.1">
    <property type="nucleotide sequence ID" value="NZ_JBHTGR010000015.1"/>
</dbReference>
<protein>
    <submittedName>
        <fullName evidence="2">Class I SAM-dependent methyltransferase</fullName>
        <ecNumber evidence="2">2.1.1.-</ecNumber>
    </submittedName>
</protein>
<dbReference type="Proteomes" id="UP001596620">
    <property type="component" value="Unassembled WGS sequence"/>
</dbReference>
<dbReference type="PANTHER" id="PTHR45036:SF1">
    <property type="entry name" value="METHYLTRANSFERASE LIKE 7A"/>
    <property type="match status" value="1"/>
</dbReference>
<comment type="caution">
    <text evidence="2">The sequence shown here is derived from an EMBL/GenBank/DDBJ whole genome shotgun (WGS) entry which is preliminary data.</text>
</comment>
<dbReference type="InterPro" id="IPR013216">
    <property type="entry name" value="Methyltransf_11"/>
</dbReference>